<dbReference type="Gene3D" id="1.10.510.10">
    <property type="entry name" value="Transferase(Phosphotransferase) domain 1"/>
    <property type="match status" value="1"/>
</dbReference>
<evidence type="ECO:0000256" key="6">
    <source>
        <dbReference type="ARBA" id="ARBA00022840"/>
    </source>
</evidence>
<evidence type="ECO:0000256" key="8">
    <source>
        <dbReference type="ARBA" id="ARBA00048679"/>
    </source>
</evidence>
<comment type="caution">
    <text evidence="10">The sequence shown here is derived from an EMBL/GenBank/DDBJ whole genome shotgun (WGS) entry which is preliminary data.</text>
</comment>
<dbReference type="Proteomes" id="UP000008866">
    <property type="component" value="Unassembled WGS sequence"/>
</dbReference>
<evidence type="ECO:0000256" key="5">
    <source>
        <dbReference type="ARBA" id="ARBA00022777"/>
    </source>
</evidence>
<comment type="catalytic activity">
    <reaction evidence="8">
        <text>L-seryl-[protein] + ATP = O-phospho-L-seryl-[protein] + ADP + H(+)</text>
        <dbReference type="Rhea" id="RHEA:17989"/>
        <dbReference type="Rhea" id="RHEA-COMP:9863"/>
        <dbReference type="Rhea" id="RHEA-COMP:11604"/>
        <dbReference type="ChEBI" id="CHEBI:15378"/>
        <dbReference type="ChEBI" id="CHEBI:29999"/>
        <dbReference type="ChEBI" id="CHEBI:30616"/>
        <dbReference type="ChEBI" id="CHEBI:83421"/>
        <dbReference type="ChEBI" id="CHEBI:456216"/>
        <dbReference type="EC" id="2.7.11.1"/>
    </reaction>
</comment>
<evidence type="ECO:0000313" key="10">
    <source>
        <dbReference type="EMBL" id="EFE35010.1"/>
    </source>
</evidence>
<reference evidence="11" key="1">
    <citation type="journal article" date="2011" name="Genome Biol.">
        <title>Comparative and functional genomics provide insights into the pathogenicity of dermatophytic fungi.</title>
        <authorList>
            <person name="Burmester A."/>
            <person name="Shelest E."/>
            <person name="Gloeckner G."/>
            <person name="Heddergott C."/>
            <person name="Schindler S."/>
            <person name="Staib P."/>
            <person name="Heidel A."/>
            <person name="Felder M."/>
            <person name="Petzold A."/>
            <person name="Szafranski K."/>
            <person name="Feuermann M."/>
            <person name="Pedruzzi I."/>
            <person name="Priebe S."/>
            <person name="Groth M."/>
            <person name="Winkler R."/>
            <person name="Li W."/>
            <person name="Kniemeyer O."/>
            <person name="Schroeckh V."/>
            <person name="Hertweck C."/>
            <person name="Hube B."/>
            <person name="White T.C."/>
            <person name="Platzer M."/>
            <person name="Guthke R."/>
            <person name="Heitman J."/>
            <person name="Woestemeyer J."/>
            <person name="Zipfel P.F."/>
            <person name="Monod M."/>
            <person name="Brakhage A.A."/>
        </authorList>
    </citation>
    <scope>NUCLEOTIDE SEQUENCE [LARGE SCALE GENOMIC DNA]</scope>
    <source>
        <strain evidence="11">ATCC MYA-4681 / CBS 112371</strain>
    </source>
</reference>
<evidence type="ECO:0000256" key="4">
    <source>
        <dbReference type="ARBA" id="ARBA00022741"/>
    </source>
</evidence>
<keyword evidence="3" id="KW-0808">Transferase</keyword>
<dbReference type="GO" id="GO:0050684">
    <property type="term" value="P:regulation of mRNA processing"/>
    <property type="evidence" value="ECO:0007669"/>
    <property type="project" value="TreeGrafter"/>
</dbReference>
<dbReference type="PANTHER" id="PTHR47634:SF9">
    <property type="entry name" value="PROTEIN KINASE DOMAIN-CONTAINING PROTEIN-RELATED"/>
    <property type="match status" value="1"/>
</dbReference>
<evidence type="ECO:0000256" key="2">
    <source>
        <dbReference type="ARBA" id="ARBA00022527"/>
    </source>
</evidence>
<keyword evidence="2" id="KW-0723">Serine/threonine-protein kinase</keyword>
<dbReference type="KEGG" id="abe:ARB_05966"/>
<feature type="domain" description="Protein kinase" evidence="9">
    <location>
        <begin position="33"/>
        <end position="418"/>
    </location>
</feature>
<dbReference type="InterPro" id="IPR051334">
    <property type="entry name" value="SRPK"/>
</dbReference>
<evidence type="ECO:0000313" key="11">
    <source>
        <dbReference type="Proteomes" id="UP000008866"/>
    </source>
</evidence>
<dbReference type="GeneID" id="9525936"/>
<name>D4ANZ9_ARTBC</name>
<dbReference type="RefSeq" id="XP_003015655.1">
    <property type="nucleotide sequence ID" value="XM_003015609.1"/>
</dbReference>
<dbReference type="eggNOG" id="KOG1290">
    <property type="taxonomic scope" value="Eukaryota"/>
</dbReference>
<dbReference type="PANTHER" id="PTHR47634">
    <property type="entry name" value="PROTEIN KINASE DOMAIN-CONTAINING PROTEIN-RELATED"/>
    <property type="match status" value="1"/>
</dbReference>
<dbReference type="GO" id="GO:0005737">
    <property type="term" value="C:cytoplasm"/>
    <property type="evidence" value="ECO:0007669"/>
    <property type="project" value="TreeGrafter"/>
</dbReference>
<dbReference type="EMBL" id="ABSU01000004">
    <property type="protein sequence ID" value="EFE35010.1"/>
    <property type="molecule type" value="Genomic_DNA"/>
</dbReference>
<dbReference type="HOGENOM" id="CLU_000288_81_1_1"/>
<dbReference type="SMART" id="SM00220">
    <property type="entry name" value="S_TKc"/>
    <property type="match status" value="1"/>
</dbReference>
<keyword evidence="11" id="KW-1185">Reference proteome</keyword>
<sequence>MAQQELVEEQALSFYHRKNYYPVKIGEVFNGRYQVIAKLGYGGYSTVWLARDNRYLCISIASEYVVVDLYIYIYTDTKCRTKEYKTLKITVQTDNVLRDSTPPVVNEVKMLKHLKLTAEEREETNHPALKFLRLADEILELDNPETGGHHYCIVSRPQGNSIRSLQDQFPGGILPRIIVKTIVHQLIIGLNWLHTCGGVVHTDILPQNILISIDNDSIGLKEVEEQETKDPSVPVITRDGIGTECGIVYKSRPTRLELAGHPVLTDFGQMRLLDDGEFSDWWMPDLYRAPEILLQLPWGCPVDMWSVGIMILELIEGRNLFDPIDHEHRQYVYPLAMAQYIGYLGPPPPLLMSKSPVVSQYFDGDGEAPIPKSSLEDFVTTISCDKEKEMFLRFIRRMLTWDPEERATTNEIFTDPWLMLTAEEMPGALGVLES</sequence>
<evidence type="ECO:0000256" key="7">
    <source>
        <dbReference type="ARBA" id="ARBA00047899"/>
    </source>
</evidence>
<dbReference type="InterPro" id="IPR000719">
    <property type="entry name" value="Prot_kinase_dom"/>
</dbReference>
<dbReference type="GO" id="GO:0005634">
    <property type="term" value="C:nucleus"/>
    <property type="evidence" value="ECO:0007669"/>
    <property type="project" value="TreeGrafter"/>
</dbReference>
<proteinExistence type="predicted"/>
<dbReference type="EC" id="2.7.11.1" evidence="1"/>
<dbReference type="GO" id="GO:0005524">
    <property type="term" value="F:ATP binding"/>
    <property type="evidence" value="ECO:0007669"/>
    <property type="project" value="UniProtKB-KW"/>
</dbReference>
<dbReference type="InterPro" id="IPR011009">
    <property type="entry name" value="Kinase-like_dom_sf"/>
</dbReference>
<comment type="catalytic activity">
    <reaction evidence="7">
        <text>L-threonyl-[protein] + ATP = O-phospho-L-threonyl-[protein] + ADP + H(+)</text>
        <dbReference type="Rhea" id="RHEA:46608"/>
        <dbReference type="Rhea" id="RHEA-COMP:11060"/>
        <dbReference type="Rhea" id="RHEA-COMP:11605"/>
        <dbReference type="ChEBI" id="CHEBI:15378"/>
        <dbReference type="ChEBI" id="CHEBI:30013"/>
        <dbReference type="ChEBI" id="CHEBI:30616"/>
        <dbReference type="ChEBI" id="CHEBI:61977"/>
        <dbReference type="ChEBI" id="CHEBI:456216"/>
        <dbReference type="EC" id="2.7.11.1"/>
    </reaction>
</comment>
<dbReference type="GO" id="GO:0000245">
    <property type="term" value="P:spliceosomal complex assembly"/>
    <property type="evidence" value="ECO:0007669"/>
    <property type="project" value="TreeGrafter"/>
</dbReference>
<dbReference type="AlphaFoldDB" id="D4ANZ9"/>
<dbReference type="SUPFAM" id="SSF56112">
    <property type="entry name" value="Protein kinase-like (PK-like)"/>
    <property type="match status" value="1"/>
</dbReference>
<protein>
    <recommendedName>
        <fullName evidence="1">non-specific serine/threonine protein kinase</fullName>
        <ecNumber evidence="1">2.7.11.1</ecNumber>
    </recommendedName>
</protein>
<evidence type="ECO:0000256" key="1">
    <source>
        <dbReference type="ARBA" id="ARBA00012513"/>
    </source>
</evidence>
<keyword evidence="4" id="KW-0547">Nucleotide-binding</keyword>
<dbReference type="OMA" id="CHYCIAS"/>
<evidence type="ECO:0000259" key="9">
    <source>
        <dbReference type="PROSITE" id="PS50011"/>
    </source>
</evidence>
<dbReference type="Pfam" id="PF00069">
    <property type="entry name" value="Pkinase"/>
    <property type="match status" value="1"/>
</dbReference>
<dbReference type="PROSITE" id="PS50011">
    <property type="entry name" value="PROTEIN_KINASE_DOM"/>
    <property type="match status" value="1"/>
</dbReference>
<dbReference type="STRING" id="663331.D4ANZ9"/>
<gene>
    <name evidence="10" type="ORF">ARB_05966</name>
</gene>
<dbReference type="GO" id="GO:0004674">
    <property type="term" value="F:protein serine/threonine kinase activity"/>
    <property type="evidence" value="ECO:0007669"/>
    <property type="project" value="UniProtKB-KW"/>
</dbReference>
<accession>D4ANZ9</accession>
<dbReference type="Gene3D" id="3.30.200.20">
    <property type="entry name" value="Phosphorylase Kinase, domain 1"/>
    <property type="match status" value="1"/>
</dbReference>
<keyword evidence="5" id="KW-0418">Kinase</keyword>
<evidence type="ECO:0000256" key="3">
    <source>
        <dbReference type="ARBA" id="ARBA00022679"/>
    </source>
</evidence>
<keyword evidence="6" id="KW-0067">ATP-binding</keyword>
<organism evidence="10 11">
    <name type="scientific">Arthroderma benhamiae (strain ATCC MYA-4681 / CBS 112371)</name>
    <name type="common">Trichophyton mentagrophytes</name>
    <dbReference type="NCBI Taxonomy" id="663331"/>
    <lineage>
        <taxon>Eukaryota</taxon>
        <taxon>Fungi</taxon>
        <taxon>Dikarya</taxon>
        <taxon>Ascomycota</taxon>
        <taxon>Pezizomycotina</taxon>
        <taxon>Eurotiomycetes</taxon>
        <taxon>Eurotiomycetidae</taxon>
        <taxon>Onygenales</taxon>
        <taxon>Arthrodermataceae</taxon>
        <taxon>Trichophyton</taxon>
    </lineage>
</organism>